<dbReference type="InterPro" id="IPR048365">
    <property type="entry name" value="TNP-like_RNaseH_N"/>
</dbReference>
<dbReference type="OrthoDB" id="7312725at2759"/>
<feature type="non-terminal residue" evidence="3">
    <location>
        <position position="362"/>
    </location>
</feature>
<dbReference type="Pfam" id="PF21787">
    <property type="entry name" value="TNP-like_RNaseH_N"/>
    <property type="match status" value="1"/>
</dbReference>
<keyword evidence="1" id="KW-0175">Coiled coil</keyword>
<evidence type="ECO:0000313" key="4">
    <source>
        <dbReference type="Proteomes" id="UP000478052"/>
    </source>
</evidence>
<evidence type="ECO:0000259" key="2">
    <source>
        <dbReference type="Pfam" id="PF21787"/>
    </source>
</evidence>
<organism evidence="3 4">
    <name type="scientific">Aphis craccivora</name>
    <name type="common">Cowpea aphid</name>
    <dbReference type="NCBI Taxonomy" id="307492"/>
    <lineage>
        <taxon>Eukaryota</taxon>
        <taxon>Metazoa</taxon>
        <taxon>Ecdysozoa</taxon>
        <taxon>Arthropoda</taxon>
        <taxon>Hexapoda</taxon>
        <taxon>Insecta</taxon>
        <taxon>Pterygota</taxon>
        <taxon>Neoptera</taxon>
        <taxon>Paraneoptera</taxon>
        <taxon>Hemiptera</taxon>
        <taxon>Sternorrhyncha</taxon>
        <taxon>Aphidomorpha</taxon>
        <taxon>Aphidoidea</taxon>
        <taxon>Aphididae</taxon>
        <taxon>Aphidini</taxon>
        <taxon>Aphis</taxon>
        <taxon>Aphis</taxon>
    </lineage>
</organism>
<name>A0A6G0XS70_APHCR</name>
<sequence length="362" mass="41258">MPSHRICDNHFTEDSFNENRNLLMKAVPFLSLIKLINKPDSSNGCKRKLSYDNIVQTESVKFIKNTDDISVNKSNQMEIIQNTTMIHNNDLSVENFKTLRRRQRNLLFVYNEKLKTIQNLQKKNKRLITKVKTLKDLMKILEKKTLYLKMLLNYYNLSTLATSMGSESLCEKVKLEKIKPTILTLNKSWYHVINGEPGFTRETFNTLKLKVAENKVVIGNLVLDKMSIKDKVEFDGKKFHEMVDMGSGADFDSDNVDHTTSALVFLIVAVNGNWKLPLGYLLVKGLNSSEQQVTLANLVKKCLELLHDTGIIVNSMTFDGAHTNLSMCTKLGANLNINNLNFSFPILYQKNQKKEGLKAATT</sequence>
<protein>
    <recommendedName>
        <fullName evidence="2">Transposable element P transposase-like RNase H domain-containing protein</fullName>
    </recommendedName>
</protein>
<gene>
    <name evidence="3" type="ORF">FWK35_00020386</name>
</gene>
<accession>A0A6G0XS70</accession>
<dbReference type="Proteomes" id="UP000478052">
    <property type="component" value="Unassembled WGS sequence"/>
</dbReference>
<dbReference type="EMBL" id="VUJU01007590">
    <property type="protein sequence ID" value="KAF0743327.1"/>
    <property type="molecule type" value="Genomic_DNA"/>
</dbReference>
<comment type="caution">
    <text evidence="3">The sequence shown here is derived from an EMBL/GenBank/DDBJ whole genome shotgun (WGS) entry which is preliminary data.</text>
</comment>
<feature type="coiled-coil region" evidence="1">
    <location>
        <begin position="110"/>
        <end position="144"/>
    </location>
</feature>
<evidence type="ECO:0000313" key="3">
    <source>
        <dbReference type="EMBL" id="KAF0743327.1"/>
    </source>
</evidence>
<dbReference type="AlphaFoldDB" id="A0A6G0XS70"/>
<feature type="domain" description="Transposable element P transposase-like RNase H" evidence="2">
    <location>
        <begin position="195"/>
        <end position="332"/>
    </location>
</feature>
<proteinExistence type="predicted"/>
<reference evidence="3 4" key="1">
    <citation type="submission" date="2019-08" db="EMBL/GenBank/DDBJ databases">
        <title>Whole genome of Aphis craccivora.</title>
        <authorList>
            <person name="Voronova N.V."/>
            <person name="Shulinski R.S."/>
            <person name="Bandarenka Y.V."/>
            <person name="Zhorov D.G."/>
            <person name="Warner D."/>
        </authorList>
    </citation>
    <scope>NUCLEOTIDE SEQUENCE [LARGE SCALE GENOMIC DNA]</scope>
    <source>
        <strain evidence="3">180601</strain>
        <tissue evidence="3">Whole Body</tissue>
    </source>
</reference>
<evidence type="ECO:0000256" key="1">
    <source>
        <dbReference type="SAM" id="Coils"/>
    </source>
</evidence>
<keyword evidence="4" id="KW-1185">Reference proteome</keyword>